<feature type="chain" id="PRO_5030937675" evidence="5">
    <location>
        <begin position="41"/>
        <end position="211"/>
    </location>
</feature>
<reference evidence="7 8" key="1">
    <citation type="submission" date="2020-04" db="EMBL/GenBank/DDBJ databases">
        <title>Novosphingobium sp. TW-4 isolated from soil.</title>
        <authorList>
            <person name="Dahal R.H."/>
            <person name="Chaudhary D.K."/>
        </authorList>
    </citation>
    <scope>NUCLEOTIDE SEQUENCE [LARGE SCALE GENOMIC DNA]</scope>
    <source>
        <strain evidence="7 8">TW-4</strain>
    </source>
</reference>
<dbReference type="SUPFAM" id="SSF52833">
    <property type="entry name" value="Thioredoxin-like"/>
    <property type="match status" value="1"/>
</dbReference>
<dbReference type="Pfam" id="PF02630">
    <property type="entry name" value="SCO1-SenC"/>
    <property type="match status" value="1"/>
</dbReference>
<evidence type="ECO:0000313" key="7">
    <source>
        <dbReference type="EMBL" id="NML95844.1"/>
    </source>
</evidence>
<protein>
    <submittedName>
        <fullName evidence="7">SCO family protein</fullName>
    </submittedName>
</protein>
<dbReference type="Gene3D" id="3.40.30.10">
    <property type="entry name" value="Glutaredoxin"/>
    <property type="match status" value="1"/>
</dbReference>
<dbReference type="Proteomes" id="UP000583556">
    <property type="component" value="Unassembled WGS sequence"/>
</dbReference>
<keyword evidence="5" id="KW-0732">Signal</keyword>
<feature type="binding site" evidence="3">
    <location>
        <position position="87"/>
    </location>
    <ligand>
        <name>Cu cation</name>
        <dbReference type="ChEBI" id="CHEBI:23378"/>
    </ligand>
</feature>
<dbReference type="CDD" id="cd02968">
    <property type="entry name" value="SCO"/>
    <property type="match status" value="1"/>
</dbReference>
<dbReference type="FunFam" id="3.40.30.10:FF:000013">
    <property type="entry name" value="Blast:Protein SCO1 homolog, mitochondrial"/>
    <property type="match status" value="1"/>
</dbReference>
<dbReference type="PANTHER" id="PTHR12151">
    <property type="entry name" value="ELECTRON TRANSPORT PROTIN SCO1/SENC FAMILY MEMBER"/>
    <property type="match status" value="1"/>
</dbReference>
<accession>A0A7Y0GCA6</accession>
<dbReference type="InterPro" id="IPR003782">
    <property type="entry name" value="SCO1/SenC"/>
</dbReference>
<keyword evidence="2 3" id="KW-0186">Copper</keyword>
<proteinExistence type="inferred from homology"/>
<dbReference type="PROSITE" id="PS51352">
    <property type="entry name" value="THIOREDOXIN_2"/>
    <property type="match status" value="1"/>
</dbReference>
<gene>
    <name evidence="7" type="ORF">HHL27_19395</name>
</gene>
<comment type="caution">
    <text evidence="7">The sequence shown here is derived from an EMBL/GenBank/DDBJ whole genome shotgun (WGS) entry which is preliminary data.</text>
</comment>
<dbReference type="PROSITE" id="PS51257">
    <property type="entry name" value="PROKAR_LIPOPROTEIN"/>
    <property type="match status" value="1"/>
</dbReference>
<dbReference type="GO" id="GO:0046872">
    <property type="term" value="F:metal ion binding"/>
    <property type="evidence" value="ECO:0007669"/>
    <property type="project" value="UniProtKB-KW"/>
</dbReference>
<feature type="binding site" evidence="3">
    <location>
        <position position="176"/>
    </location>
    <ligand>
        <name>Cu cation</name>
        <dbReference type="ChEBI" id="CHEBI:23378"/>
    </ligand>
</feature>
<dbReference type="EMBL" id="JABBGM010000013">
    <property type="protein sequence ID" value="NML95844.1"/>
    <property type="molecule type" value="Genomic_DNA"/>
</dbReference>
<name>A0A7Y0GCA6_9SPHN</name>
<dbReference type="AlphaFoldDB" id="A0A7Y0GCA6"/>
<evidence type="ECO:0000313" key="8">
    <source>
        <dbReference type="Proteomes" id="UP000583556"/>
    </source>
</evidence>
<evidence type="ECO:0000256" key="3">
    <source>
        <dbReference type="PIRSR" id="PIRSR603782-1"/>
    </source>
</evidence>
<dbReference type="InterPro" id="IPR013766">
    <property type="entry name" value="Thioredoxin_domain"/>
</dbReference>
<feature type="signal peptide" evidence="5">
    <location>
        <begin position="1"/>
        <end position="40"/>
    </location>
</feature>
<sequence>MNRRAMLDQAPRRSFRRPIFLTLASALAFALSACSGSGPAERPPLEGASIGGDFTLIGKDGKPVRYADFAGKYRVVYFGYTFCPDVCPLDVQHLMQGYHAFARTSPELAAKVVPMFITVDPARDTPENVGKFAANFGPELIGLTGTPQQIAAVAKSFAVYYQKREGSSPDAYLMDHSRAAYLMGPDGKPLALLPAEKDGPAVAADLAKWVH</sequence>
<dbReference type="PANTHER" id="PTHR12151:SF25">
    <property type="entry name" value="LINALOOL DEHYDRATASE_ISOMERASE DOMAIN-CONTAINING PROTEIN"/>
    <property type="match status" value="1"/>
</dbReference>
<evidence type="ECO:0000256" key="5">
    <source>
        <dbReference type="SAM" id="SignalP"/>
    </source>
</evidence>
<keyword evidence="8" id="KW-1185">Reference proteome</keyword>
<keyword evidence="3" id="KW-0479">Metal-binding</keyword>
<evidence type="ECO:0000256" key="4">
    <source>
        <dbReference type="PIRSR" id="PIRSR603782-2"/>
    </source>
</evidence>
<feature type="domain" description="Thioredoxin" evidence="6">
    <location>
        <begin position="45"/>
        <end position="211"/>
    </location>
</feature>
<evidence type="ECO:0000256" key="2">
    <source>
        <dbReference type="ARBA" id="ARBA00023008"/>
    </source>
</evidence>
<feature type="binding site" evidence="3">
    <location>
        <position position="83"/>
    </location>
    <ligand>
        <name>Cu cation</name>
        <dbReference type="ChEBI" id="CHEBI:23378"/>
    </ligand>
</feature>
<evidence type="ECO:0000256" key="1">
    <source>
        <dbReference type="ARBA" id="ARBA00010996"/>
    </source>
</evidence>
<organism evidence="7 8">
    <name type="scientific">Novosphingobium olei</name>
    <dbReference type="NCBI Taxonomy" id="2728851"/>
    <lineage>
        <taxon>Bacteria</taxon>
        <taxon>Pseudomonadati</taxon>
        <taxon>Pseudomonadota</taxon>
        <taxon>Alphaproteobacteria</taxon>
        <taxon>Sphingomonadales</taxon>
        <taxon>Sphingomonadaceae</taxon>
        <taxon>Novosphingobium</taxon>
    </lineage>
</organism>
<keyword evidence="4" id="KW-1015">Disulfide bond</keyword>
<evidence type="ECO:0000259" key="6">
    <source>
        <dbReference type="PROSITE" id="PS51352"/>
    </source>
</evidence>
<feature type="disulfide bond" description="Redox-active" evidence="4">
    <location>
        <begin position="83"/>
        <end position="87"/>
    </location>
</feature>
<comment type="similarity">
    <text evidence="1">Belongs to the SCO1/2 family.</text>
</comment>
<dbReference type="InterPro" id="IPR036249">
    <property type="entry name" value="Thioredoxin-like_sf"/>
</dbReference>